<sequence length="322" mass="35854">MMHKILITDAVGLVGAYIIDALLELPGLQPQSPEEPSSIILAGYHSPADLSIVRDKYQHQSVVVPTLVDWANETAYSDAVKNIDYILLLTPFTANKVEQINSWMSAISTASSNRSIHIVHIGVHTDETIDPTKRPPHETWQLQAEQVIRSICLTNENLTSTFLRINFDGYNTLLRPLKVAYFIPRDTRFGWAAREDIAKFAATILTSHPAHHDRKTYVISTEAISLVEMAAMASDVINENVQVEELGVAGFEDMALAAQPGDEGYAAYIRSVAEMFRGLQRGEYGWHKDVFPGIFEEIVGRKALSFAEWLAGSATRSRLMLK</sequence>
<dbReference type="EMBL" id="JAVHJO010000005">
    <property type="protein sequence ID" value="KAK6540132.1"/>
    <property type="molecule type" value="Genomic_DNA"/>
</dbReference>
<evidence type="ECO:0000313" key="1">
    <source>
        <dbReference type="EMBL" id="KAK6540132.1"/>
    </source>
</evidence>
<protein>
    <recommendedName>
        <fullName evidence="3">NmrA-like domain-containing protein</fullName>
    </recommendedName>
</protein>
<evidence type="ECO:0000313" key="2">
    <source>
        <dbReference type="Proteomes" id="UP001365542"/>
    </source>
</evidence>
<dbReference type="PANTHER" id="PTHR43162">
    <property type="match status" value="1"/>
</dbReference>
<name>A0AAV9XEV8_9PEZI</name>
<dbReference type="InterPro" id="IPR051604">
    <property type="entry name" value="Ergot_Alk_Oxidoreductase"/>
</dbReference>
<gene>
    <name evidence="1" type="ORF">TWF694_008954</name>
</gene>
<reference evidence="1 2" key="1">
    <citation type="submission" date="2019-10" db="EMBL/GenBank/DDBJ databases">
        <authorList>
            <person name="Palmer J.M."/>
        </authorList>
    </citation>
    <scope>NUCLEOTIDE SEQUENCE [LARGE SCALE GENOMIC DNA]</scope>
    <source>
        <strain evidence="1 2">TWF694</strain>
    </source>
</reference>
<dbReference type="PANTHER" id="PTHR43162:SF1">
    <property type="entry name" value="PRESTALK A DIFFERENTIATION PROTEIN A"/>
    <property type="match status" value="1"/>
</dbReference>
<evidence type="ECO:0008006" key="3">
    <source>
        <dbReference type="Google" id="ProtNLM"/>
    </source>
</evidence>
<organism evidence="1 2">
    <name type="scientific">Orbilia ellipsospora</name>
    <dbReference type="NCBI Taxonomy" id="2528407"/>
    <lineage>
        <taxon>Eukaryota</taxon>
        <taxon>Fungi</taxon>
        <taxon>Dikarya</taxon>
        <taxon>Ascomycota</taxon>
        <taxon>Pezizomycotina</taxon>
        <taxon>Orbiliomycetes</taxon>
        <taxon>Orbiliales</taxon>
        <taxon>Orbiliaceae</taxon>
        <taxon>Orbilia</taxon>
    </lineage>
</organism>
<proteinExistence type="predicted"/>
<dbReference type="InterPro" id="IPR036291">
    <property type="entry name" value="NAD(P)-bd_dom_sf"/>
</dbReference>
<comment type="caution">
    <text evidence="1">The sequence shown here is derived from an EMBL/GenBank/DDBJ whole genome shotgun (WGS) entry which is preliminary data.</text>
</comment>
<dbReference type="SUPFAM" id="SSF51735">
    <property type="entry name" value="NAD(P)-binding Rossmann-fold domains"/>
    <property type="match status" value="1"/>
</dbReference>
<dbReference type="AlphaFoldDB" id="A0AAV9XEV8"/>
<keyword evidence="2" id="KW-1185">Reference proteome</keyword>
<dbReference type="Gene3D" id="3.40.50.720">
    <property type="entry name" value="NAD(P)-binding Rossmann-like Domain"/>
    <property type="match status" value="1"/>
</dbReference>
<dbReference type="Proteomes" id="UP001365542">
    <property type="component" value="Unassembled WGS sequence"/>
</dbReference>
<accession>A0AAV9XEV8</accession>
<dbReference type="Gene3D" id="3.90.25.10">
    <property type="entry name" value="UDP-galactose 4-epimerase, domain 1"/>
    <property type="match status" value="1"/>
</dbReference>